<evidence type="ECO:0000259" key="2">
    <source>
        <dbReference type="Pfam" id="PF03259"/>
    </source>
</evidence>
<dbReference type="SUPFAM" id="SSF103196">
    <property type="entry name" value="Roadblock/LC7 domain"/>
    <property type="match status" value="1"/>
</dbReference>
<evidence type="ECO:0000313" key="4">
    <source>
        <dbReference type="Proteomes" id="UP000553209"/>
    </source>
</evidence>
<reference evidence="3 4" key="1">
    <citation type="submission" date="2020-04" db="EMBL/GenBank/DDBJ databases">
        <title>MicrobeNet Type strains.</title>
        <authorList>
            <person name="Nicholson A.C."/>
        </authorList>
    </citation>
    <scope>NUCLEOTIDE SEQUENCE [LARGE SCALE GENOMIC DNA]</scope>
    <source>
        <strain evidence="3 4">ATCC 23612</strain>
    </source>
</reference>
<dbReference type="InterPro" id="IPR004942">
    <property type="entry name" value="Roadblock/LAMTOR2_dom"/>
</dbReference>
<feature type="region of interest" description="Disordered" evidence="1">
    <location>
        <begin position="1"/>
        <end position="20"/>
    </location>
</feature>
<evidence type="ECO:0000256" key="1">
    <source>
        <dbReference type="SAM" id="MobiDB-lite"/>
    </source>
</evidence>
<evidence type="ECO:0000313" key="3">
    <source>
        <dbReference type="EMBL" id="NKY96647.1"/>
    </source>
</evidence>
<dbReference type="Proteomes" id="UP000553209">
    <property type="component" value="Unassembled WGS sequence"/>
</dbReference>
<sequence length="154" mass="16330">MSTARLQAPGPSTSDGPPQRLHDEITVLAEEQGVDVFVFAIDGRLLDTSPGCPATIEQVAATSSGVVNLSRGYASRGDRGGVERLVTRYEKGVLILLPVNEAVWAGCLTDRNRVKNTAHTLALFTERAAPLAPREVGLNLPAVALSATGNEVRR</sequence>
<feature type="compositionally biased region" description="Polar residues" evidence="1">
    <location>
        <begin position="1"/>
        <end position="16"/>
    </location>
</feature>
<protein>
    <submittedName>
        <fullName evidence="3">Roadblock/LC7 domain-containing protein</fullName>
    </submittedName>
</protein>
<keyword evidence="4" id="KW-1185">Reference proteome</keyword>
<dbReference type="AlphaFoldDB" id="A0A7X6M9I8"/>
<proteinExistence type="predicted"/>
<dbReference type="EMBL" id="JAAXPG010000002">
    <property type="protein sequence ID" value="NKY96647.1"/>
    <property type="molecule type" value="Genomic_DNA"/>
</dbReference>
<accession>A0A7X6M9I8</accession>
<name>A0A7X6M9I8_9ACTN</name>
<organism evidence="3 4">
    <name type="scientific">Nocardiopsis alborubida</name>
    <dbReference type="NCBI Taxonomy" id="146802"/>
    <lineage>
        <taxon>Bacteria</taxon>
        <taxon>Bacillati</taxon>
        <taxon>Actinomycetota</taxon>
        <taxon>Actinomycetes</taxon>
        <taxon>Streptosporangiales</taxon>
        <taxon>Nocardiopsidaceae</taxon>
        <taxon>Nocardiopsis</taxon>
    </lineage>
</organism>
<dbReference type="RefSeq" id="WP_168443917.1">
    <property type="nucleotide sequence ID" value="NZ_JAAXPG010000002.1"/>
</dbReference>
<gene>
    <name evidence="3" type="ORF">HGB44_03015</name>
</gene>
<feature type="domain" description="Roadblock/LAMTOR2" evidence="2">
    <location>
        <begin position="36"/>
        <end position="103"/>
    </location>
</feature>
<dbReference type="Pfam" id="PF03259">
    <property type="entry name" value="Robl_LC7"/>
    <property type="match status" value="1"/>
</dbReference>
<dbReference type="Gene3D" id="3.30.450.30">
    <property type="entry name" value="Dynein light chain 2a, cytoplasmic"/>
    <property type="match status" value="1"/>
</dbReference>
<comment type="caution">
    <text evidence="3">The sequence shown here is derived from an EMBL/GenBank/DDBJ whole genome shotgun (WGS) entry which is preliminary data.</text>
</comment>